<feature type="compositionally biased region" description="Low complexity" evidence="1">
    <location>
        <begin position="46"/>
        <end position="55"/>
    </location>
</feature>
<keyword evidence="5" id="KW-1185">Reference proteome</keyword>
<evidence type="ECO:0000256" key="1">
    <source>
        <dbReference type="SAM" id="MobiDB-lite"/>
    </source>
</evidence>
<keyword evidence="2" id="KW-0732">Signal</keyword>
<name>A0A371BI53_9SPHN</name>
<proteinExistence type="predicted"/>
<feature type="chain" id="PRO_5016779443" evidence="2">
    <location>
        <begin position="24"/>
        <end position="319"/>
    </location>
</feature>
<organism evidence="4 5">
    <name type="scientific">Sphingorhabdus pulchriflava</name>
    <dbReference type="NCBI Taxonomy" id="2292257"/>
    <lineage>
        <taxon>Bacteria</taxon>
        <taxon>Pseudomonadati</taxon>
        <taxon>Pseudomonadota</taxon>
        <taxon>Alphaproteobacteria</taxon>
        <taxon>Sphingomonadales</taxon>
        <taxon>Sphingomonadaceae</taxon>
        <taxon>Sphingorhabdus</taxon>
    </lineage>
</organism>
<evidence type="ECO:0000259" key="3">
    <source>
        <dbReference type="Pfam" id="PF13827"/>
    </source>
</evidence>
<feature type="signal peptide" evidence="2">
    <location>
        <begin position="1"/>
        <end position="23"/>
    </location>
</feature>
<gene>
    <name evidence="4" type="ORF">DXH95_07805</name>
</gene>
<feature type="region of interest" description="Disordered" evidence="1">
    <location>
        <begin position="43"/>
        <end position="65"/>
    </location>
</feature>
<evidence type="ECO:0000256" key="2">
    <source>
        <dbReference type="SAM" id="SignalP"/>
    </source>
</evidence>
<accession>A0A371BI53</accession>
<evidence type="ECO:0000313" key="5">
    <source>
        <dbReference type="Proteomes" id="UP000263833"/>
    </source>
</evidence>
<feature type="domain" description="DUF4189" evidence="3">
    <location>
        <begin position="72"/>
        <end position="160"/>
    </location>
</feature>
<evidence type="ECO:0000313" key="4">
    <source>
        <dbReference type="EMBL" id="RDV07259.1"/>
    </source>
</evidence>
<sequence length="319" mass="34504">MNRTSRTALFLICSCAFIVDASAQSTYEQDMARQSQHLYEENMRAQQQRQNGQQGLPPPSQPRQSMKWVSSYGAIVAHIDTSNYWAVMGARSFDAAYYAALDLCTKAMGDGCSAVAEGANGYFSIGITPDGSVATGFGNGATEARNKMRENCAGFKRECREEPPLAALPWQEPASWGAMEAQIADESFARPRSVTPAPLNRRSHVMLAFPKPYSPEEGAATIWIASGPSWDDLAARLLPACRANAGTECEIGMSVSGSSVIVEFRTEAGEDLIRKATSKAAAPAMVADHCKTLNVRCSIIRIHSTTDDPKFERLPPAAP</sequence>
<reference evidence="5" key="1">
    <citation type="submission" date="2018-08" db="EMBL/GenBank/DDBJ databases">
        <authorList>
            <person name="Kim S.-J."/>
            <person name="Jung G.-Y."/>
        </authorList>
    </citation>
    <scope>NUCLEOTIDE SEQUENCE [LARGE SCALE GENOMIC DNA]</scope>
    <source>
        <strain evidence="5">GY_G</strain>
    </source>
</reference>
<dbReference type="InterPro" id="IPR025240">
    <property type="entry name" value="DUF4189"/>
</dbReference>
<dbReference type="Pfam" id="PF13827">
    <property type="entry name" value="DUF4189"/>
    <property type="match status" value="1"/>
</dbReference>
<protein>
    <submittedName>
        <fullName evidence="4">DUF4189 domain-containing protein</fullName>
    </submittedName>
</protein>
<dbReference type="EMBL" id="QRGP01000001">
    <property type="protein sequence ID" value="RDV07259.1"/>
    <property type="molecule type" value="Genomic_DNA"/>
</dbReference>
<dbReference type="AlphaFoldDB" id="A0A371BI53"/>
<comment type="caution">
    <text evidence="4">The sequence shown here is derived from an EMBL/GenBank/DDBJ whole genome shotgun (WGS) entry which is preliminary data.</text>
</comment>
<dbReference type="Proteomes" id="UP000263833">
    <property type="component" value="Unassembled WGS sequence"/>
</dbReference>